<keyword evidence="1" id="KW-0812">Transmembrane</keyword>
<feature type="transmembrane region" description="Helical" evidence="1">
    <location>
        <begin position="12"/>
        <end position="35"/>
    </location>
</feature>
<keyword evidence="1" id="KW-1133">Transmembrane helix</keyword>
<reference evidence="2 3" key="2">
    <citation type="journal article" date="2016" name="Genome Announc.">
        <title>Complete Genome Sequence of the Highly Virulent Aeromonas schubertii Strain WL1483, Isolated from Diseased Snakehead Fish (Channa argus) in China.</title>
        <authorList>
            <person name="Liu L."/>
            <person name="Li N."/>
            <person name="Zhang D."/>
            <person name="Fu X."/>
            <person name="Shi C."/>
            <person name="Lin Q."/>
            <person name="Hao G."/>
        </authorList>
    </citation>
    <scope>NUCLEOTIDE SEQUENCE [LARGE SCALE GENOMIC DNA]</scope>
    <source>
        <strain evidence="2 3">WL1483</strain>
    </source>
</reference>
<dbReference type="PROSITE" id="PS00409">
    <property type="entry name" value="PROKAR_NTER_METHYL"/>
    <property type="match status" value="1"/>
</dbReference>
<dbReference type="InterPro" id="IPR012902">
    <property type="entry name" value="N_methyl_site"/>
</dbReference>
<keyword evidence="1" id="KW-0472">Membrane</keyword>
<dbReference type="AlphaFoldDB" id="A0A0S2SPL6"/>
<name>A0A0S2SPL6_9GAMM</name>
<protein>
    <recommendedName>
        <fullName evidence="4">Prepilin-type N-terminal cleavage/methylation domain-containing protein</fullName>
    </recommendedName>
</protein>
<dbReference type="Pfam" id="PF07963">
    <property type="entry name" value="N_methyl"/>
    <property type="match status" value="1"/>
</dbReference>
<evidence type="ECO:0008006" key="4">
    <source>
        <dbReference type="Google" id="ProtNLM"/>
    </source>
</evidence>
<evidence type="ECO:0000313" key="3">
    <source>
        <dbReference type="Proteomes" id="UP000058114"/>
    </source>
</evidence>
<sequence length="142" mass="15393">MGGPGMVKQQGFSLLEAIVALTILAGASMALFGWIGGSLRQLNRSEFYIESTPALTSALEYLKFQDLASRPSGDFVSGDLLVHWQAVAIEKDVAGVQGSNFLLSLYDVELQVRKGQQSLPPLKTRVVNYHRLPGVAESQDVN</sequence>
<evidence type="ECO:0000313" key="2">
    <source>
        <dbReference type="EMBL" id="ALP43612.1"/>
    </source>
</evidence>
<gene>
    <name evidence="2" type="ORF">WL1483_4193</name>
</gene>
<organism evidence="2 3">
    <name type="scientific">Aeromonas schubertii</name>
    <dbReference type="NCBI Taxonomy" id="652"/>
    <lineage>
        <taxon>Bacteria</taxon>
        <taxon>Pseudomonadati</taxon>
        <taxon>Pseudomonadota</taxon>
        <taxon>Gammaproteobacteria</taxon>
        <taxon>Aeromonadales</taxon>
        <taxon>Aeromonadaceae</taxon>
        <taxon>Aeromonas</taxon>
    </lineage>
</organism>
<dbReference type="PATRIC" id="fig|652.5.peg.2794"/>
<reference evidence="3" key="1">
    <citation type="submission" date="2015-10" db="EMBL/GenBank/DDBJ databases">
        <title>Complete Genome Sequence of Aeromonas schubertii strain WL1483.</title>
        <authorList>
            <person name="Liu L."/>
        </authorList>
    </citation>
    <scope>NUCLEOTIDE SEQUENCE [LARGE SCALE GENOMIC DNA]</scope>
    <source>
        <strain evidence="3">WL1483</strain>
    </source>
</reference>
<evidence type="ECO:0000256" key="1">
    <source>
        <dbReference type="SAM" id="Phobius"/>
    </source>
</evidence>
<dbReference type="NCBIfam" id="TIGR02532">
    <property type="entry name" value="IV_pilin_GFxxxE"/>
    <property type="match status" value="1"/>
</dbReference>
<accession>A0A0S2SPL6</accession>
<dbReference type="EMBL" id="CP013067">
    <property type="protein sequence ID" value="ALP43612.1"/>
    <property type="molecule type" value="Genomic_DNA"/>
</dbReference>
<dbReference type="KEGG" id="asr:WL1483_4193"/>
<proteinExistence type="predicted"/>
<dbReference type="Proteomes" id="UP000058114">
    <property type="component" value="Chromosome"/>
</dbReference>